<dbReference type="Pfam" id="PF02902">
    <property type="entry name" value="Peptidase_C48"/>
    <property type="match status" value="1"/>
</dbReference>
<gene>
    <name evidence="7" type="ORF">A6R68_24167</name>
</gene>
<accession>A0A1A6HTS6</accession>
<evidence type="ECO:0000313" key="7">
    <source>
        <dbReference type="EMBL" id="OBS81843.1"/>
    </source>
</evidence>
<dbReference type="GO" id="GO:0016926">
    <property type="term" value="P:protein desumoylation"/>
    <property type="evidence" value="ECO:0007669"/>
    <property type="project" value="TreeGrafter"/>
</dbReference>
<dbReference type="Gene3D" id="3.40.395.10">
    <property type="entry name" value="Adenoviral Proteinase, Chain A"/>
    <property type="match status" value="1"/>
</dbReference>
<proteinExistence type="inferred from homology"/>
<name>A0A1A6HTS6_NEOLE</name>
<dbReference type="PANTHER" id="PTHR12606">
    <property type="entry name" value="SENTRIN/SUMO-SPECIFIC PROTEASE"/>
    <property type="match status" value="1"/>
</dbReference>
<organism evidence="7 8">
    <name type="scientific">Neotoma lepida</name>
    <name type="common">Desert woodrat</name>
    <dbReference type="NCBI Taxonomy" id="56216"/>
    <lineage>
        <taxon>Eukaryota</taxon>
        <taxon>Metazoa</taxon>
        <taxon>Chordata</taxon>
        <taxon>Craniata</taxon>
        <taxon>Vertebrata</taxon>
        <taxon>Euteleostomi</taxon>
        <taxon>Mammalia</taxon>
        <taxon>Eutheria</taxon>
        <taxon>Euarchontoglires</taxon>
        <taxon>Glires</taxon>
        <taxon>Rodentia</taxon>
        <taxon>Myomorpha</taxon>
        <taxon>Muroidea</taxon>
        <taxon>Cricetidae</taxon>
        <taxon>Neotominae</taxon>
        <taxon>Neotoma</taxon>
    </lineage>
</organism>
<keyword evidence="4" id="KW-0788">Thiol protease</keyword>
<evidence type="ECO:0000256" key="3">
    <source>
        <dbReference type="ARBA" id="ARBA00022801"/>
    </source>
</evidence>
<dbReference type="InterPro" id="IPR003653">
    <property type="entry name" value="Peptidase_C48_C"/>
</dbReference>
<evidence type="ECO:0000256" key="1">
    <source>
        <dbReference type="ARBA" id="ARBA00005234"/>
    </source>
</evidence>
<protein>
    <recommendedName>
        <fullName evidence="6">Ubiquitin-like protease family profile domain-containing protein</fullName>
    </recommendedName>
</protein>
<dbReference type="STRING" id="56216.A0A1A6HTS6"/>
<feature type="non-terminal residue" evidence="7">
    <location>
        <position position="165"/>
    </location>
</feature>
<dbReference type="GO" id="GO:0016929">
    <property type="term" value="F:deSUMOylase activity"/>
    <property type="evidence" value="ECO:0007669"/>
    <property type="project" value="TreeGrafter"/>
</dbReference>
<feature type="region of interest" description="Disordered" evidence="5">
    <location>
        <begin position="1"/>
        <end position="35"/>
    </location>
</feature>
<dbReference type="SUPFAM" id="SSF54001">
    <property type="entry name" value="Cysteine proteinases"/>
    <property type="match status" value="1"/>
</dbReference>
<comment type="similarity">
    <text evidence="1">Belongs to the peptidase C48 family.</text>
</comment>
<evidence type="ECO:0000256" key="5">
    <source>
        <dbReference type="SAM" id="MobiDB-lite"/>
    </source>
</evidence>
<dbReference type="OrthoDB" id="1939479at2759"/>
<keyword evidence="2" id="KW-0645">Protease</keyword>
<keyword evidence="3" id="KW-0378">Hydrolase</keyword>
<dbReference type="InterPro" id="IPR038765">
    <property type="entry name" value="Papain-like_cys_pep_sf"/>
</dbReference>
<dbReference type="PROSITE" id="PS50600">
    <property type="entry name" value="ULP_PROTEASE"/>
    <property type="match status" value="1"/>
</dbReference>
<feature type="non-terminal residue" evidence="7">
    <location>
        <position position="1"/>
    </location>
</feature>
<dbReference type="AlphaFoldDB" id="A0A1A6HTS6"/>
<evidence type="ECO:0000256" key="2">
    <source>
        <dbReference type="ARBA" id="ARBA00022670"/>
    </source>
</evidence>
<dbReference type="PANTHER" id="PTHR12606:SF11">
    <property type="entry name" value="SENTRIN-SPECIFIC PROTEASE 2"/>
    <property type="match status" value="1"/>
</dbReference>
<reference evidence="7 8" key="1">
    <citation type="submission" date="2016-06" db="EMBL/GenBank/DDBJ databases">
        <title>The Draft Genome Sequence and Annotation of the Desert Woodrat Neotoma lepida.</title>
        <authorList>
            <person name="Campbell M."/>
            <person name="Oakeson K.F."/>
            <person name="Yandell M."/>
            <person name="Halpert J.R."/>
            <person name="Dearing D."/>
        </authorList>
    </citation>
    <scope>NUCLEOTIDE SEQUENCE [LARGE SCALE GENOMIC DNA]</scope>
    <source>
        <strain evidence="7">417</strain>
        <tissue evidence="7">Liver</tissue>
    </source>
</reference>
<evidence type="ECO:0000259" key="6">
    <source>
        <dbReference type="PROSITE" id="PS50600"/>
    </source>
</evidence>
<dbReference type="GO" id="GO:0005634">
    <property type="term" value="C:nucleus"/>
    <property type="evidence" value="ECO:0007669"/>
    <property type="project" value="TreeGrafter"/>
</dbReference>
<dbReference type="GO" id="GO:0006508">
    <property type="term" value="P:proteolysis"/>
    <property type="evidence" value="ECO:0007669"/>
    <property type="project" value="UniProtKB-KW"/>
</dbReference>
<keyword evidence="8" id="KW-1185">Reference proteome</keyword>
<comment type="caution">
    <text evidence="7">The sequence shown here is derived from an EMBL/GenBank/DDBJ whole genome shotgun (WGS) entry which is preliminary data.</text>
</comment>
<evidence type="ECO:0000256" key="4">
    <source>
        <dbReference type="ARBA" id="ARBA00022807"/>
    </source>
</evidence>
<evidence type="ECO:0000313" key="8">
    <source>
        <dbReference type="Proteomes" id="UP000092124"/>
    </source>
</evidence>
<feature type="domain" description="Ubiquitin-like protease family profile" evidence="6">
    <location>
        <begin position="1"/>
        <end position="165"/>
    </location>
</feature>
<sequence length="165" mass="18873">GEEDNEKRQRLVRRKQQAAQGEQIEYLGDSENSGAIADPKALVSKRMGRNGATKRYAGTEAVETKLKNGGYSSVKRWTNTINIFTKDQVLVPVHLDIHWSIVVIDVPKKTIIYWDSMGQKRPDILGMIFQYLQDESKARRNKYLNPSDWSQYSMTAEEIPRQLSG</sequence>
<dbReference type="EMBL" id="LZPO01008987">
    <property type="protein sequence ID" value="OBS81843.1"/>
    <property type="molecule type" value="Genomic_DNA"/>
</dbReference>
<dbReference type="Proteomes" id="UP000092124">
    <property type="component" value="Unassembled WGS sequence"/>
</dbReference>